<dbReference type="Proteomes" id="UP000218831">
    <property type="component" value="Unassembled WGS sequence"/>
</dbReference>
<evidence type="ECO:0000256" key="5">
    <source>
        <dbReference type="RuleBase" id="RU362125"/>
    </source>
</evidence>
<comment type="cofactor">
    <cofactor evidence="1 5">
        <name>FAD</name>
        <dbReference type="ChEBI" id="CHEBI:57692"/>
    </cofactor>
</comment>
<evidence type="ECO:0000256" key="1">
    <source>
        <dbReference type="ARBA" id="ARBA00001974"/>
    </source>
</evidence>
<dbReference type="Gene3D" id="1.20.140.10">
    <property type="entry name" value="Butyryl-CoA Dehydrogenase, subunit A, domain 3"/>
    <property type="match status" value="1"/>
</dbReference>
<dbReference type="InterPro" id="IPR009100">
    <property type="entry name" value="AcylCoA_DH/oxidase_NM_dom_sf"/>
</dbReference>
<dbReference type="Gene3D" id="2.40.110.10">
    <property type="entry name" value="Butyryl-CoA Dehydrogenase, subunit A, domain 2"/>
    <property type="match status" value="1"/>
</dbReference>
<dbReference type="PANTHER" id="PTHR43884:SF12">
    <property type="entry name" value="ISOVALERYL-COA DEHYDROGENASE, MITOCHONDRIAL-RELATED"/>
    <property type="match status" value="1"/>
</dbReference>
<dbReference type="InterPro" id="IPR037069">
    <property type="entry name" value="AcylCoA_DH/ox_N_sf"/>
</dbReference>
<dbReference type="Pfam" id="PF02771">
    <property type="entry name" value="Acyl-CoA_dh_N"/>
    <property type="match status" value="1"/>
</dbReference>
<proteinExistence type="inferred from homology"/>
<dbReference type="GO" id="GO:0003995">
    <property type="term" value="F:acyl-CoA dehydrogenase activity"/>
    <property type="evidence" value="ECO:0007669"/>
    <property type="project" value="TreeGrafter"/>
</dbReference>
<protein>
    <submittedName>
        <fullName evidence="9">Acyl-CoA dehydrogenase</fullName>
    </submittedName>
</protein>
<comment type="caution">
    <text evidence="9">The sequence shown here is derived from an EMBL/GenBank/DDBJ whole genome shotgun (WGS) entry which is preliminary data.</text>
</comment>
<feature type="domain" description="Acyl-CoA dehydrogenase/oxidase N-terminal" evidence="8">
    <location>
        <begin position="24"/>
        <end position="106"/>
    </location>
</feature>
<dbReference type="CDD" id="cd00567">
    <property type="entry name" value="ACAD"/>
    <property type="match status" value="1"/>
</dbReference>
<dbReference type="EMBL" id="NSKE01000001">
    <property type="protein sequence ID" value="PAU95918.1"/>
    <property type="molecule type" value="Genomic_DNA"/>
</dbReference>
<dbReference type="InterPro" id="IPR036250">
    <property type="entry name" value="AcylCo_DH-like_C"/>
</dbReference>
<gene>
    <name evidence="9" type="ORF">CK503_02375</name>
</gene>
<keyword evidence="3 5" id="KW-0285">Flavoprotein</keyword>
<evidence type="ECO:0000259" key="7">
    <source>
        <dbReference type="Pfam" id="PF02770"/>
    </source>
</evidence>
<sequence length="504" mass="56898">MDFSDFINQYKNKLHSLFNVKSDIDELSLNRGLPDEIFDEVMDCKPLSVFIPEEYGGRGAETHEALSMLEASSYESLPLSLMMGINGALFLQPVANYGQEEIKQPIFDRFLHENNMGGLMITEPDFGSDALHMETSYQRVESGDGDAFQVSGTKHWAGLTGAADFWLITARKESSSGGLGRDIGFFIHDSKRGGIEVEEYYKNLGLYMLPYGRNKIDITVPEEYKLQPKSIGIKMMLDVLHRSRLQFPGMGIGFLKRLMDEAITHCKERYVGGQSLFNYGQVKKRLNRLQSSFTVCSAMCAFTSENVPLTKDVSNMDLTANAIKTYTTDLMQQASQSLLQLTGAKGYRLDHIAGRALIDSRPFQIFEGSNDILYQQISESVLKSMRKLKLKNLYEFLSEYKLTERASDYFTDLLDFKIDHTLAQDRLVELGKILSRVISLELTLRLGDKGFNKDLINNAVTVLKTDVERMVASFANEKAPSVVEDYEESSSWLESILPQHAHSQ</sequence>
<dbReference type="GO" id="GO:0050660">
    <property type="term" value="F:flavin adenine dinucleotide binding"/>
    <property type="evidence" value="ECO:0007669"/>
    <property type="project" value="InterPro"/>
</dbReference>
<feature type="domain" description="Acyl-CoA oxidase/dehydrogenase middle" evidence="7">
    <location>
        <begin position="119"/>
        <end position="212"/>
    </location>
</feature>
<evidence type="ECO:0000313" key="9">
    <source>
        <dbReference type="EMBL" id="PAU95918.1"/>
    </source>
</evidence>
<dbReference type="SUPFAM" id="SSF47203">
    <property type="entry name" value="Acyl-CoA dehydrogenase C-terminal domain-like"/>
    <property type="match status" value="1"/>
</dbReference>
<dbReference type="Pfam" id="PF00441">
    <property type="entry name" value="Acyl-CoA_dh_1"/>
    <property type="match status" value="1"/>
</dbReference>
<dbReference type="InterPro" id="IPR009075">
    <property type="entry name" value="AcylCo_DH/oxidase_C"/>
</dbReference>
<keyword evidence="4 5" id="KW-0274">FAD</keyword>
<dbReference type="Gene3D" id="1.10.540.10">
    <property type="entry name" value="Acyl-CoA dehydrogenase/oxidase, N-terminal domain"/>
    <property type="match status" value="1"/>
</dbReference>
<dbReference type="InterPro" id="IPR046373">
    <property type="entry name" value="Acyl-CoA_Oxase/DH_mid-dom_sf"/>
</dbReference>
<dbReference type="PANTHER" id="PTHR43884">
    <property type="entry name" value="ACYL-COA DEHYDROGENASE"/>
    <property type="match status" value="1"/>
</dbReference>
<dbReference type="AlphaFoldDB" id="A0A2A2GEX8"/>
<dbReference type="Pfam" id="PF02770">
    <property type="entry name" value="Acyl-CoA_dh_M"/>
    <property type="match status" value="1"/>
</dbReference>
<dbReference type="InterPro" id="IPR006091">
    <property type="entry name" value="Acyl-CoA_Oxase/DH_mid-dom"/>
</dbReference>
<reference evidence="9 10" key="1">
    <citation type="submission" date="2017-08" db="EMBL/GenBank/DDBJ databases">
        <title>Aliifodinibius alkalisoli sp. nov., isolated from saline alkaline soil.</title>
        <authorList>
            <person name="Liu D."/>
            <person name="Zhang G."/>
        </authorList>
    </citation>
    <scope>NUCLEOTIDE SEQUENCE [LARGE SCALE GENOMIC DNA]</scope>
    <source>
        <strain evidence="9 10">WN023</strain>
    </source>
</reference>
<dbReference type="SUPFAM" id="SSF56645">
    <property type="entry name" value="Acyl-CoA dehydrogenase NM domain-like"/>
    <property type="match status" value="1"/>
</dbReference>
<dbReference type="OrthoDB" id="9802867at2"/>
<evidence type="ECO:0000259" key="6">
    <source>
        <dbReference type="Pfam" id="PF00441"/>
    </source>
</evidence>
<name>A0A2A2GEX8_9BACT</name>
<evidence type="ECO:0000256" key="4">
    <source>
        <dbReference type="ARBA" id="ARBA00022827"/>
    </source>
</evidence>
<dbReference type="RefSeq" id="WP_095605162.1">
    <property type="nucleotide sequence ID" value="NZ_NSKE01000001.1"/>
</dbReference>
<keyword evidence="10" id="KW-1185">Reference proteome</keyword>
<feature type="domain" description="Acyl-CoA dehydrogenase/oxidase C-terminal" evidence="6">
    <location>
        <begin position="232"/>
        <end position="381"/>
    </location>
</feature>
<accession>A0A2A2GEX8</accession>
<evidence type="ECO:0000256" key="2">
    <source>
        <dbReference type="ARBA" id="ARBA00009347"/>
    </source>
</evidence>
<comment type="similarity">
    <text evidence="2 5">Belongs to the acyl-CoA dehydrogenase family.</text>
</comment>
<organism evidence="9 10">
    <name type="scientific">Fodinibius salipaludis</name>
    <dbReference type="NCBI Taxonomy" id="2032627"/>
    <lineage>
        <taxon>Bacteria</taxon>
        <taxon>Pseudomonadati</taxon>
        <taxon>Balneolota</taxon>
        <taxon>Balneolia</taxon>
        <taxon>Balneolales</taxon>
        <taxon>Balneolaceae</taxon>
        <taxon>Fodinibius</taxon>
    </lineage>
</organism>
<evidence type="ECO:0000259" key="8">
    <source>
        <dbReference type="Pfam" id="PF02771"/>
    </source>
</evidence>
<evidence type="ECO:0000256" key="3">
    <source>
        <dbReference type="ARBA" id="ARBA00022630"/>
    </source>
</evidence>
<dbReference type="InterPro" id="IPR013786">
    <property type="entry name" value="AcylCoA_DH/ox_N"/>
</dbReference>
<keyword evidence="5" id="KW-0560">Oxidoreductase</keyword>
<evidence type="ECO:0000313" key="10">
    <source>
        <dbReference type="Proteomes" id="UP000218831"/>
    </source>
</evidence>